<sequence length="364" mass="40177">SLRALREEVKQSDRINKLKTAPKPSYGYGGKFGVERDRMDKSAVGHDHIEHVPKHASQTDYSAGFGGKYGVQKDRQDRSAVGWDYKEQVEAHASQKDYSSGFGGKFGVQKDRQDKCAVGWDHKEQVALHPSQKDYAFGFGGKFGVQTDRVDSASATWDEKNSTELHPSQMRPTVASTTGGLSALRDRFESKGKTANRAPDGPSAAQQRVLEERARWEAERKQALEKQQQLHDQSESAEQRQKTDAAQPAFAESSSPASVPNDSSDARPVPPAPVQPSVEPSSPPITTESETALAPEQAPVPGYEVEPIYYIAKALYDYTAEEDDELTFSVGEMITEIEKIDPGWWKGVCRGKVGLFPANYVEEQ</sequence>
<dbReference type="GO" id="GO:0051015">
    <property type="term" value="F:actin filament binding"/>
    <property type="evidence" value="ECO:0007669"/>
    <property type="project" value="TreeGrafter"/>
</dbReference>
<dbReference type="GO" id="GO:0005886">
    <property type="term" value="C:plasma membrane"/>
    <property type="evidence" value="ECO:0007669"/>
    <property type="project" value="TreeGrafter"/>
</dbReference>
<dbReference type="AlphaFoldDB" id="A0A8E0RW06"/>
<evidence type="ECO:0000256" key="3">
    <source>
        <dbReference type="ARBA" id="ARBA00022737"/>
    </source>
</evidence>
<feature type="compositionally biased region" description="Polar residues" evidence="5">
    <location>
        <begin position="164"/>
        <end position="180"/>
    </location>
</feature>
<dbReference type="OrthoDB" id="5971719at2759"/>
<dbReference type="InterPro" id="IPR003134">
    <property type="entry name" value="Hs1_Cortactin"/>
</dbReference>
<feature type="region of interest" description="Disordered" evidence="5">
    <location>
        <begin position="1"/>
        <end position="33"/>
    </location>
</feature>
<keyword evidence="8" id="KW-1185">Reference proteome</keyword>
<dbReference type="GO" id="GO:0030864">
    <property type="term" value="C:cortical actin cytoskeleton"/>
    <property type="evidence" value="ECO:0007669"/>
    <property type="project" value="TreeGrafter"/>
</dbReference>
<dbReference type="GO" id="GO:0030833">
    <property type="term" value="P:regulation of actin filament polymerization"/>
    <property type="evidence" value="ECO:0007669"/>
    <property type="project" value="TreeGrafter"/>
</dbReference>
<evidence type="ECO:0000256" key="5">
    <source>
        <dbReference type="SAM" id="MobiDB-lite"/>
    </source>
</evidence>
<feature type="region of interest" description="Disordered" evidence="5">
    <location>
        <begin position="151"/>
        <end position="299"/>
    </location>
</feature>
<evidence type="ECO:0000256" key="2">
    <source>
        <dbReference type="ARBA" id="ARBA00022553"/>
    </source>
</evidence>
<dbReference type="PANTHER" id="PTHR10829">
    <property type="entry name" value="CORTACTIN AND DREBRIN"/>
    <property type="match status" value="1"/>
</dbReference>
<dbReference type="PROSITE" id="PS51090">
    <property type="entry name" value="CORTACTIN"/>
    <property type="match status" value="4"/>
</dbReference>
<feature type="compositionally biased region" description="Basic and acidic residues" evidence="5">
    <location>
        <begin position="209"/>
        <end position="243"/>
    </location>
</feature>
<name>A0A8E0RW06_9TREM</name>
<dbReference type="SUPFAM" id="SSF50044">
    <property type="entry name" value="SH3-domain"/>
    <property type="match status" value="1"/>
</dbReference>
<dbReference type="Proteomes" id="UP000728185">
    <property type="component" value="Unassembled WGS sequence"/>
</dbReference>
<dbReference type="EMBL" id="LUCM01003789">
    <property type="protein sequence ID" value="KAA0195320.1"/>
    <property type="molecule type" value="Genomic_DNA"/>
</dbReference>
<dbReference type="InterPro" id="IPR036028">
    <property type="entry name" value="SH3-like_dom_sf"/>
</dbReference>
<feature type="domain" description="SH3" evidence="6">
    <location>
        <begin position="307"/>
        <end position="364"/>
    </location>
</feature>
<feature type="non-terminal residue" evidence="7">
    <location>
        <position position="364"/>
    </location>
</feature>
<protein>
    <submittedName>
        <fullName evidence="7">Src substrate cortactin</fullName>
    </submittedName>
</protein>
<reference evidence="7" key="1">
    <citation type="submission" date="2019-05" db="EMBL/GenBank/DDBJ databases">
        <title>Annotation for the trematode Fasciolopsis buski.</title>
        <authorList>
            <person name="Choi Y.-J."/>
        </authorList>
    </citation>
    <scope>NUCLEOTIDE SEQUENCE</scope>
    <source>
        <strain evidence="7">HT</strain>
        <tissue evidence="7">Whole worm</tissue>
    </source>
</reference>
<dbReference type="PRINTS" id="PR00452">
    <property type="entry name" value="SH3DOMAIN"/>
</dbReference>
<dbReference type="GO" id="GO:0030427">
    <property type="term" value="C:site of polarized growth"/>
    <property type="evidence" value="ECO:0007669"/>
    <property type="project" value="TreeGrafter"/>
</dbReference>
<dbReference type="FunFam" id="2.30.30.40:FF:000072">
    <property type="entry name" value="Unconventional Myosin IB"/>
    <property type="match status" value="1"/>
</dbReference>
<dbReference type="Gene3D" id="2.30.30.40">
    <property type="entry name" value="SH3 Domains"/>
    <property type="match status" value="1"/>
</dbReference>
<dbReference type="PROSITE" id="PS50002">
    <property type="entry name" value="SH3"/>
    <property type="match status" value="1"/>
</dbReference>
<evidence type="ECO:0000313" key="8">
    <source>
        <dbReference type="Proteomes" id="UP000728185"/>
    </source>
</evidence>
<dbReference type="GO" id="GO:0016477">
    <property type="term" value="P:cell migration"/>
    <property type="evidence" value="ECO:0007669"/>
    <property type="project" value="TreeGrafter"/>
</dbReference>
<accession>A0A8E0RW06</accession>
<keyword evidence="1 4" id="KW-0728">SH3 domain</keyword>
<feature type="compositionally biased region" description="Basic and acidic residues" evidence="5">
    <location>
        <begin position="1"/>
        <end position="16"/>
    </location>
</feature>
<evidence type="ECO:0000256" key="4">
    <source>
        <dbReference type="PROSITE-ProRule" id="PRU00192"/>
    </source>
</evidence>
<dbReference type="InterPro" id="IPR001452">
    <property type="entry name" value="SH3_domain"/>
</dbReference>
<comment type="caution">
    <text evidence="7">The sequence shown here is derived from an EMBL/GenBank/DDBJ whole genome shotgun (WGS) entry which is preliminary data.</text>
</comment>
<dbReference type="GO" id="GO:0005884">
    <property type="term" value="C:actin filament"/>
    <property type="evidence" value="ECO:0007669"/>
    <property type="project" value="TreeGrafter"/>
</dbReference>
<dbReference type="PANTHER" id="PTHR10829:SF23">
    <property type="entry name" value="CORTACTIN, ISOFORM A"/>
    <property type="match status" value="1"/>
</dbReference>
<evidence type="ECO:0000256" key="1">
    <source>
        <dbReference type="ARBA" id="ARBA00022443"/>
    </source>
</evidence>
<dbReference type="SMART" id="SM00326">
    <property type="entry name" value="SH3"/>
    <property type="match status" value="1"/>
</dbReference>
<dbReference type="Pfam" id="PF02218">
    <property type="entry name" value="HS1_rep"/>
    <property type="match status" value="4"/>
</dbReference>
<evidence type="ECO:0000313" key="7">
    <source>
        <dbReference type="EMBL" id="KAA0195320.1"/>
    </source>
</evidence>
<proteinExistence type="predicted"/>
<organism evidence="7 8">
    <name type="scientific">Fasciolopsis buskii</name>
    <dbReference type="NCBI Taxonomy" id="27845"/>
    <lineage>
        <taxon>Eukaryota</taxon>
        <taxon>Metazoa</taxon>
        <taxon>Spiralia</taxon>
        <taxon>Lophotrochozoa</taxon>
        <taxon>Platyhelminthes</taxon>
        <taxon>Trematoda</taxon>
        <taxon>Digenea</taxon>
        <taxon>Plagiorchiida</taxon>
        <taxon>Echinostomata</taxon>
        <taxon>Echinostomatoidea</taxon>
        <taxon>Fasciolidae</taxon>
        <taxon>Fasciolopsis</taxon>
    </lineage>
</organism>
<gene>
    <name evidence="7" type="ORF">FBUS_07334</name>
</gene>
<dbReference type="Pfam" id="PF00018">
    <property type="entry name" value="SH3_1"/>
    <property type="match status" value="1"/>
</dbReference>
<feature type="compositionally biased region" description="Low complexity" evidence="5">
    <location>
        <begin position="253"/>
        <end position="263"/>
    </location>
</feature>
<keyword evidence="2" id="KW-0597">Phosphoprotein</keyword>
<dbReference type="CDD" id="cd11819">
    <property type="entry name" value="SH3_Cortactin_like"/>
    <property type="match status" value="1"/>
</dbReference>
<keyword evidence="3" id="KW-0677">Repeat</keyword>
<evidence type="ECO:0000259" key="6">
    <source>
        <dbReference type="PROSITE" id="PS50002"/>
    </source>
</evidence>